<gene>
    <name evidence="1" type="ORF">KSF_112430</name>
</gene>
<name>A0A8J3IZ70_9CHLR</name>
<dbReference type="AlphaFoldDB" id="A0A8J3IZ70"/>
<organism evidence="1 2">
    <name type="scientific">Reticulibacter mediterranei</name>
    <dbReference type="NCBI Taxonomy" id="2778369"/>
    <lineage>
        <taxon>Bacteria</taxon>
        <taxon>Bacillati</taxon>
        <taxon>Chloroflexota</taxon>
        <taxon>Ktedonobacteria</taxon>
        <taxon>Ktedonobacterales</taxon>
        <taxon>Reticulibacteraceae</taxon>
        <taxon>Reticulibacter</taxon>
    </lineage>
</organism>
<evidence type="ECO:0000313" key="1">
    <source>
        <dbReference type="EMBL" id="GHP01196.1"/>
    </source>
</evidence>
<protein>
    <submittedName>
        <fullName evidence="1">Uncharacterized protein</fullName>
    </submittedName>
</protein>
<comment type="caution">
    <text evidence="1">The sequence shown here is derived from an EMBL/GenBank/DDBJ whole genome shotgun (WGS) entry which is preliminary data.</text>
</comment>
<accession>A0A8J3IZ70</accession>
<dbReference type="EMBL" id="BNJK01000004">
    <property type="protein sequence ID" value="GHP01196.1"/>
    <property type="molecule type" value="Genomic_DNA"/>
</dbReference>
<proteinExistence type="predicted"/>
<reference evidence="1" key="1">
    <citation type="submission" date="2020-10" db="EMBL/GenBank/DDBJ databases">
        <title>Taxonomic study of unclassified bacteria belonging to the class Ktedonobacteria.</title>
        <authorList>
            <person name="Yabe S."/>
            <person name="Wang C.M."/>
            <person name="Zheng Y."/>
            <person name="Sakai Y."/>
            <person name="Cavaletti L."/>
            <person name="Monciardini P."/>
            <person name="Donadio S."/>
        </authorList>
    </citation>
    <scope>NUCLEOTIDE SEQUENCE</scope>
    <source>
        <strain evidence="1">ID150040</strain>
    </source>
</reference>
<sequence>MDSGGEEDSQNRPFSAASGSVFSSAARHLCEHEVPSQRISKLISKSESQKGRLLTENLRQTEEIMKIEYVRVSKQEENEAL</sequence>
<keyword evidence="2" id="KW-1185">Reference proteome</keyword>
<evidence type="ECO:0000313" key="2">
    <source>
        <dbReference type="Proteomes" id="UP000597444"/>
    </source>
</evidence>
<dbReference type="Proteomes" id="UP000597444">
    <property type="component" value="Unassembled WGS sequence"/>
</dbReference>